<dbReference type="PROSITE" id="PS51257">
    <property type="entry name" value="PROKAR_LIPOPROTEIN"/>
    <property type="match status" value="1"/>
</dbReference>
<proteinExistence type="predicted"/>
<sequence length="407" mass="45764">MLKRSLYILIVSCLLLSCTDNSYRGTEGSGLSNEPIPVRVVVGDPDNMFVTKGHGAVDQNAEFWKGSPIYVYAFKKDLLTSFDVTSAEDSWNCLLDGSIDRPGSLSGKIAQIGELDSWASWPGQIVYYPMSTQPYDFYAYFIDDMTVQESSIDRSADKITMPVEIDGSQDLMSAKAEFDESYYNLDGYTEEEKANLLNYSFGAYTAAQQIEPVIYFKHHLVRLCFDFYAGYTESTGKQIYIDSVKVRTRTRGDFTVVSRHTEEMGVDFSKDTRSDAQLPYLKLKDRNGAKLEPQLLPPSTDDVNMGNIYNEVEPMRFGESLLVAPDDEYQVIVYLTEQLRNGRFTRYSSVLNVKPGTGTFKSGNQYNLRYAIYGVTEVNVSVSLTEWWDGGSLTVGEDVDNPPTGRI</sequence>
<evidence type="ECO:0000313" key="1">
    <source>
        <dbReference type="EMBL" id="MBO8456581.1"/>
    </source>
</evidence>
<dbReference type="Proteomes" id="UP000823617">
    <property type="component" value="Unassembled WGS sequence"/>
</dbReference>
<dbReference type="EMBL" id="JADIMK010000102">
    <property type="protein sequence ID" value="MBO8456581.1"/>
    <property type="molecule type" value="Genomic_DNA"/>
</dbReference>
<dbReference type="AlphaFoldDB" id="A0A9D9HMM6"/>
<protein>
    <submittedName>
        <fullName evidence="1">Fimbrillin family protein</fullName>
    </submittedName>
</protein>
<dbReference type="Pfam" id="PF13149">
    <property type="entry name" value="Mfa_like_1"/>
    <property type="match status" value="1"/>
</dbReference>
<dbReference type="InterPro" id="IPR025049">
    <property type="entry name" value="Mfa-like_1"/>
</dbReference>
<evidence type="ECO:0000313" key="2">
    <source>
        <dbReference type="Proteomes" id="UP000823617"/>
    </source>
</evidence>
<accession>A0A9D9HMM6</accession>
<reference evidence="1" key="1">
    <citation type="submission" date="2020-10" db="EMBL/GenBank/DDBJ databases">
        <authorList>
            <person name="Gilroy R."/>
        </authorList>
    </citation>
    <scope>NUCLEOTIDE SEQUENCE</scope>
    <source>
        <strain evidence="1">B1-3475</strain>
    </source>
</reference>
<name>A0A9D9HMM6_9BACT</name>
<organism evidence="1 2">
    <name type="scientific">Candidatus Cryptobacteroides intestinigallinarum</name>
    <dbReference type="NCBI Taxonomy" id="2840767"/>
    <lineage>
        <taxon>Bacteria</taxon>
        <taxon>Pseudomonadati</taxon>
        <taxon>Bacteroidota</taxon>
        <taxon>Bacteroidia</taxon>
        <taxon>Bacteroidales</taxon>
        <taxon>Candidatus Cryptobacteroides</taxon>
    </lineage>
</organism>
<comment type="caution">
    <text evidence="1">The sequence shown here is derived from an EMBL/GenBank/DDBJ whole genome shotgun (WGS) entry which is preliminary data.</text>
</comment>
<gene>
    <name evidence="1" type="ORF">IAC08_09320</name>
</gene>
<reference evidence="1" key="2">
    <citation type="journal article" date="2021" name="PeerJ">
        <title>Extensive microbial diversity within the chicken gut microbiome revealed by metagenomics and culture.</title>
        <authorList>
            <person name="Gilroy R."/>
            <person name="Ravi A."/>
            <person name="Getino M."/>
            <person name="Pursley I."/>
            <person name="Horton D.L."/>
            <person name="Alikhan N.F."/>
            <person name="Baker D."/>
            <person name="Gharbi K."/>
            <person name="Hall N."/>
            <person name="Watson M."/>
            <person name="Adriaenssens E.M."/>
            <person name="Foster-Nyarko E."/>
            <person name="Jarju S."/>
            <person name="Secka A."/>
            <person name="Antonio M."/>
            <person name="Oren A."/>
            <person name="Chaudhuri R.R."/>
            <person name="La Ragione R."/>
            <person name="Hildebrand F."/>
            <person name="Pallen M.J."/>
        </authorList>
    </citation>
    <scope>NUCLEOTIDE SEQUENCE</scope>
    <source>
        <strain evidence="1">B1-3475</strain>
    </source>
</reference>